<evidence type="ECO:0000313" key="11">
    <source>
        <dbReference type="Proteomes" id="UP000824261"/>
    </source>
</evidence>
<dbReference type="InterPro" id="IPR008927">
    <property type="entry name" value="6-PGluconate_DH-like_C_sf"/>
</dbReference>
<comment type="similarity">
    <text evidence="1 5">Belongs to the pyrroline-5-carboxylate reductase family.</text>
</comment>
<evidence type="ECO:0000256" key="5">
    <source>
        <dbReference type="HAMAP-Rule" id="MF_01925"/>
    </source>
</evidence>
<name>A0A9D1D3Z6_9ACTN</name>
<dbReference type="PIRSF" id="PIRSF000193">
    <property type="entry name" value="Pyrrol-5-carb_rd"/>
    <property type="match status" value="1"/>
</dbReference>
<comment type="caution">
    <text evidence="10">The sequence shown here is derived from an EMBL/GenBank/DDBJ whole genome shotgun (WGS) entry which is preliminary data.</text>
</comment>
<comment type="pathway">
    <text evidence="5">Amino-acid biosynthesis; L-proline biosynthesis; L-proline from L-glutamate 5-semialdehyde: step 1/1.</text>
</comment>
<dbReference type="GO" id="GO:0004735">
    <property type="term" value="F:pyrroline-5-carboxylate reductase activity"/>
    <property type="evidence" value="ECO:0007669"/>
    <property type="project" value="UniProtKB-UniRule"/>
</dbReference>
<accession>A0A9D1D3Z6</accession>
<dbReference type="EMBL" id="DVGB01000024">
    <property type="protein sequence ID" value="HIR01007.1"/>
    <property type="molecule type" value="Genomic_DNA"/>
</dbReference>
<comment type="catalytic activity">
    <reaction evidence="5">
        <text>L-proline + NAD(+) = (S)-1-pyrroline-5-carboxylate + NADH + 2 H(+)</text>
        <dbReference type="Rhea" id="RHEA:14105"/>
        <dbReference type="ChEBI" id="CHEBI:15378"/>
        <dbReference type="ChEBI" id="CHEBI:17388"/>
        <dbReference type="ChEBI" id="CHEBI:57540"/>
        <dbReference type="ChEBI" id="CHEBI:57945"/>
        <dbReference type="ChEBI" id="CHEBI:60039"/>
        <dbReference type="EC" id="1.5.1.2"/>
    </reaction>
</comment>
<feature type="domain" description="Pyrroline-5-carboxylate reductase catalytic N-terminal" evidence="8">
    <location>
        <begin position="3"/>
        <end position="96"/>
    </location>
</feature>
<reference evidence="10" key="1">
    <citation type="submission" date="2020-10" db="EMBL/GenBank/DDBJ databases">
        <authorList>
            <person name="Gilroy R."/>
        </authorList>
    </citation>
    <scope>NUCLEOTIDE SEQUENCE</scope>
    <source>
        <strain evidence="10">ChiGjej1B1-2707</strain>
    </source>
</reference>
<dbReference type="FunFam" id="1.10.3730.10:FF:000001">
    <property type="entry name" value="Pyrroline-5-carboxylate reductase"/>
    <property type="match status" value="1"/>
</dbReference>
<feature type="binding site" evidence="7">
    <location>
        <begin position="6"/>
        <end position="11"/>
    </location>
    <ligand>
        <name>NADP(+)</name>
        <dbReference type="ChEBI" id="CHEBI:58349"/>
    </ligand>
</feature>
<proteinExistence type="inferred from homology"/>
<comment type="subcellular location">
    <subcellularLocation>
        <location evidence="5">Cytoplasm</location>
    </subcellularLocation>
</comment>
<feature type="binding site" evidence="7">
    <location>
        <begin position="68"/>
        <end position="71"/>
    </location>
    <ligand>
        <name>NADP(+)</name>
        <dbReference type="ChEBI" id="CHEBI:58349"/>
    </ligand>
</feature>
<dbReference type="InterPro" id="IPR028939">
    <property type="entry name" value="P5C_Rdtase_cat_N"/>
</dbReference>
<evidence type="ECO:0000256" key="3">
    <source>
        <dbReference type="ARBA" id="ARBA00023002"/>
    </source>
</evidence>
<feature type="domain" description="Pyrroline-5-carboxylate reductase dimerisation" evidence="9">
    <location>
        <begin position="162"/>
        <end position="258"/>
    </location>
</feature>
<evidence type="ECO:0000256" key="7">
    <source>
        <dbReference type="PIRSR" id="PIRSR000193-1"/>
    </source>
</evidence>
<dbReference type="AlphaFoldDB" id="A0A9D1D3Z6"/>
<dbReference type="SUPFAM" id="SSF48179">
    <property type="entry name" value="6-phosphogluconate dehydrogenase C-terminal domain-like"/>
    <property type="match status" value="1"/>
</dbReference>
<dbReference type="HAMAP" id="MF_01925">
    <property type="entry name" value="P5C_reductase"/>
    <property type="match status" value="1"/>
</dbReference>
<keyword evidence="5" id="KW-0641">Proline biosynthesis</keyword>
<comment type="function">
    <text evidence="4 5">Catalyzes the reduction of 1-pyrroline-5-carboxylate (PCA) to L-proline.</text>
</comment>
<dbReference type="Gene3D" id="1.10.3730.10">
    <property type="entry name" value="ProC C-terminal domain-like"/>
    <property type="match status" value="1"/>
</dbReference>
<dbReference type="InterPro" id="IPR036291">
    <property type="entry name" value="NAD(P)-bd_dom_sf"/>
</dbReference>
<keyword evidence="2 5" id="KW-0521">NADP</keyword>
<evidence type="ECO:0000259" key="9">
    <source>
        <dbReference type="Pfam" id="PF14748"/>
    </source>
</evidence>
<dbReference type="PANTHER" id="PTHR11645:SF0">
    <property type="entry name" value="PYRROLINE-5-CARBOXYLATE REDUCTASE 3"/>
    <property type="match status" value="1"/>
</dbReference>
<dbReference type="Proteomes" id="UP000824261">
    <property type="component" value="Unassembled WGS sequence"/>
</dbReference>
<keyword evidence="3 5" id="KW-0560">Oxidoreductase</keyword>
<dbReference type="Pfam" id="PF14748">
    <property type="entry name" value="P5CR_dimer"/>
    <property type="match status" value="1"/>
</dbReference>
<protein>
    <recommendedName>
        <fullName evidence="5 6">Pyrroline-5-carboxylate reductase</fullName>
        <shortName evidence="5">P5C reductase</shortName>
        <shortName evidence="5">P5CR</shortName>
        <ecNumber evidence="5 6">1.5.1.2</ecNumber>
    </recommendedName>
    <alternativeName>
        <fullName evidence="5">PCA reductase</fullName>
    </alternativeName>
</protein>
<evidence type="ECO:0000256" key="2">
    <source>
        <dbReference type="ARBA" id="ARBA00022857"/>
    </source>
</evidence>
<gene>
    <name evidence="5 10" type="primary">proC</name>
    <name evidence="10" type="ORF">IAA69_01885</name>
</gene>
<dbReference type="PANTHER" id="PTHR11645">
    <property type="entry name" value="PYRROLINE-5-CARBOXYLATE REDUCTASE"/>
    <property type="match status" value="1"/>
</dbReference>
<dbReference type="Pfam" id="PF03807">
    <property type="entry name" value="F420_oxidored"/>
    <property type="match status" value="1"/>
</dbReference>
<dbReference type="GO" id="GO:0055129">
    <property type="term" value="P:L-proline biosynthetic process"/>
    <property type="evidence" value="ECO:0007669"/>
    <property type="project" value="UniProtKB-UniRule"/>
</dbReference>
<organism evidence="10 11">
    <name type="scientific">Candidatus Aveggerthella stercoripullorum</name>
    <dbReference type="NCBI Taxonomy" id="2840688"/>
    <lineage>
        <taxon>Bacteria</taxon>
        <taxon>Bacillati</taxon>
        <taxon>Actinomycetota</taxon>
        <taxon>Coriobacteriia</taxon>
        <taxon>Eggerthellales</taxon>
        <taxon>Eggerthellaceae</taxon>
        <taxon>Eggerthellaceae incertae sedis</taxon>
        <taxon>Candidatus Aveggerthella</taxon>
    </lineage>
</organism>
<dbReference type="SUPFAM" id="SSF51735">
    <property type="entry name" value="NAD(P)-binding Rossmann-fold domains"/>
    <property type="match status" value="1"/>
</dbReference>
<dbReference type="EC" id="1.5.1.2" evidence="5 6"/>
<evidence type="ECO:0000256" key="6">
    <source>
        <dbReference type="NCBIfam" id="TIGR00112"/>
    </source>
</evidence>
<reference evidence="10" key="2">
    <citation type="journal article" date="2021" name="PeerJ">
        <title>Extensive microbial diversity within the chicken gut microbiome revealed by metagenomics and culture.</title>
        <authorList>
            <person name="Gilroy R."/>
            <person name="Ravi A."/>
            <person name="Getino M."/>
            <person name="Pursley I."/>
            <person name="Horton D.L."/>
            <person name="Alikhan N.F."/>
            <person name="Baker D."/>
            <person name="Gharbi K."/>
            <person name="Hall N."/>
            <person name="Watson M."/>
            <person name="Adriaenssens E.M."/>
            <person name="Foster-Nyarko E."/>
            <person name="Jarju S."/>
            <person name="Secka A."/>
            <person name="Antonio M."/>
            <person name="Oren A."/>
            <person name="Chaudhuri R.R."/>
            <person name="La Ragione R."/>
            <person name="Hildebrand F."/>
            <person name="Pallen M.J."/>
        </authorList>
    </citation>
    <scope>NUCLEOTIDE SEQUENCE</scope>
    <source>
        <strain evidence="10">ChiGjej1B1-2707</strain>
    </source>
</reference>
<evidence type="ECO:0000259" key="8">
    <source>
        <dbReference type="Pfam" id="PF03807"/>
    </source>
</evidence>
<dbReference type="GO" id="GO:0005737">
    <property type="term" value="C:cytoplasm"/>
    <property type="evidence" value="ECO:0007669"/>
    <property type="project" value="UniProtKB-SubCell"/>
</dbReference>
<keyword evidence="5" id="KW-0028">Amino-acid biosynthesis</keyword>
<evidence type="ECO:0000313" key="10">
    <source>
        <dbReference type="EMBL" id="HIR01007.1"/>
    </source>
</evidence>
<evidence type="ECO:0000256" key="4">
    <source>
        <dbReference type="ARBA" id="ARBA00058118"/>
    </source>
</evidence>
<dbReference type="InterPro" id="IPR029036">
    <property type="entry name" value="P5CR_dimer"/>
</dbReference>
<dbReference type="InterPro" id="IPR000304">
    <property type="entry name" value="Pyrroline-COOH_reductase"/>
</dbReference>
<comment type="catalytic activity">
    <reaction evidence="5">
        <text>L-proline + NADP(+) = (S)-1-pyrroline-5-carboxylate + NADPH + 2 H(+)</text>
        <dbReference type="Rhea" id="RHEA:14109"/>
        <dbReference type="ChEBI" id="CHEBI:15378"/>
        <dbReference type="ChEBI" id="CHEBI:17388"/>
        <dbReference type="ChEBI" id="CHEBI:57783"/>
        <dbReference type="ChEBI" id="CHEBI:58349"/>
        <dbReference type="ChEBI" id="CHEBI:60039"/>
        <dbReference type="EC" id="1.5.1.2"/>
    </reaction>
</comment>
<sequence length="259" mass="26524">MNVGFIGFGNMAQAMAKGLVNCASFPGHHISACAAHFDKLQQNARAIGVLPCESAQDVVASSDLVVVAVKPYLVKDVLAPLREQLAGKVVVSVAAGVLFEDLEGMLAPGTHHVSTIPNTPIAVGAGVIAYEEAHSLTDNELAAFRALFEPIALLEPVPGHLLAVASAVAGCGPAFASLFMESLADGAVKNGMPRATAYRLAAQMIRGTGALYLENGDHPGVMKDAVCSPGGTTIRGVAALEANGFRNAVISAVDATLAK</sequence>
<dbReference type="Gene3D" id="3.40.50.720">
    <property type="entry name" value="NAD(P)-binding Rossmann-like Domain"/>
    <property type="match status" value="1"/>
</dbReference>
<evidence type="ECO:0000256" key="1">
    <source>
        <dbReference type="ARBA" id="ARBA00005525"/>
    </source>
</evidence>
<dbReference type="NCBIfam" id="TIGR00112">
    <property type="entry name" value="proC"/>
    <property type="match status" value="1"/>
</dbReference>
<keyword evidence="5" id="KW-0963">Cytoplasm</keyword>